<name>U4L473_PYROM</name>
<organism evidence="1 2">
    <name type="scientific">Pyronema omphalodes (strain CBS 100304)</name>
    <name type="common">Pyronema confluens</name>
    <dbReference type="NCBI Taxonomy" id="1076935"/>
    <lineage>
        <taxon>Eukaryota</taxon>
        <taxon>Fungi</taxon>
        <taxon>Dikarya</taxon>
        <taxon>Ascomycota</taxon>
        <taxon>Pezizomycotina</taxon>
        <taxon>Pezizomycetes</taxon>
        <taxon>Pezizales</taxon>
        <taxon>Pyronemataceae</taxon>
        <taxon>Pyronema</taxon>
    </lineage>
</organism>
<accession>U4L473</accession>
<dbReference type="EMBL" id="HF935591">
    <property type="protein sequence ID" value="CCX11095.1"/>
    <property type="molecule type" value="Genomic_DNA"/>
</dbReference>
<dbReference type="AlphaFoldDB" id="U4L473"/>
<reference evidence="1 2" key="1">
    <citation type="journal article" date="2013" name="PLoS Genet.">
        <title>The genome and development-dependent transcriptomes of Pyronema confluens: a window into fungal evolution.</title>
        <authorList>
            <person name="Traeger S."/>
            <person name="Altegoer F."/>
            <person name="Freitag M."/>
            <person name="Gabaldon T."/>
            <person name="Kempken F."/>
            <person name="Kumar A."/>
            <person name="Marcet-Houben M."/>
            <person name="Poggeler S."/>
            <person name="Stajich J.E."/>
            <person name="Nowrousian M."/>
        </authorList>
    </citation>
    <scope>NUCLEOTIDE SEQUENCE [LARGE SCALE GENOMIC DNA]</scope>
    <source>
        <strain evidence="2">CBS 100304</strain>
        <tissue evidence="1">Vegetative mycelium</tissue>
    </source>
</reference>
<gene>
    <name evidence="1" type="ORF">PCON_10689</name>
</gene>
<evidence type="ECO:0000313" key="2">
    <source>
        <dbReference type="Proteomes" id="UP000018144"/>
    </source>
</evidence>
<keyword evidence="2" id="KW-1185">Reference proteome</keyword>
<protein>
    <submittedName>
        <fullName evidence="1">Uncharacterized protein</fullName>
    </submittedName>
</protein>
<proteinExistence type="predicted"/>
<sequence length="86" mass="10181">MTVVFGSLNARYFGRSHGGFLGPKYDFQLVVLITRVNRELEMNGWEVVNKRQPTSWNHRCRHMVLFNQIRLNQRRFKSINQAGVCR</sequence>
<dbReference type="Proteomes" id="UP000018144">
    <property type="component" value="Unassembled WGS sequence"/>
</dbReference>
<evidence type="ECO:0000313" key="1">
    <source>
        <dbReference type="EMBL" id="CCX11095.1"/>
    </source>
</evidence>